<accession>A0A9D9H6I3</accession>
<sequence length="277" mass="31406">MVDVFILSFFIYSVLGYISEVIYCSIPQRRFVNRGFLYGPYLPIYGFGSLIVTVLLDPLGEYPVAVFVLAFILTSCLEYFTSWLLEKLFSVKLWDYSKHKVNINGRVCLLNSTLFGIMGLCCEYLVQPFVDELIALIPDDICHIIAMAIVALVASDTAISVAKMKAFKDTLARIRALRSEAEEHLAALRGEGKAELAEELRLRFEASIEKYKDGIRKTSEHIMRSNPSLSSRNKALEAQLSILRSWSQERKALKKKYKEDVDAVNKSHIEAMRKSGK</sequence>
<feature type="transmembrane region" description="Helical" evidence="1">
    <location>
        <begin position="6"/>
        <end position="24"/>
    </location>
</feature>
<reference evidence="2" key="2">
    <citation type="journal article" date="2021" name="PeerJ">
        <title>Extensive microbial diversity within the chicken gut microbiome revealed by metagenomics and culture.</title>
        <authorList>
            <person name="Gilroy R."/>
            <person name="Ravi A."/>
            <person name="Getino M."/>
            <person name="Pursley I."/>
            <person name="Horton D.L."/>
            <person name="Alikhan N.F."/>
            <person name="Baker D."/>
            <person name="Gharbi K."/>
            <person name="Hall N."/>
            <person name="Watson M."/>
            <person name="Adriaenssens E.M."/>
            <person name="Foster-Nyarko E."/>
            <person name="Jarju S."/>
            <person name="Secka A."/>
            <person name="Antonio M."/>
            <person name="Oren A."/>
            <person name="Chaudhuri R.R."/>
            <person name="La Ragione R."/>
            <person name="Hildebrand F."/>
            <person name="Pallen M.J."/>
        </authorList>
    </citation>
    <scope>NUCLEOTIDE SEQUENCE</scope>
    <source>
        <strain evidence="2">7293</strain>
    </source>
</reference>
<dbReference type="AlphaFoldDB" id="A0A9D9H6I3"/>
<evidence type="ECO:0000256" key="1">
    <source>
        <dbReference type="SAM" id="Phobius"/>
    </source>
</evidence>
<feature type="transmembrane region" description="Helical" evidence="1">
    <location>
        <begin position="36"/>
        <end position="56"/>
    </location>
</feature>
<keyword evidence="1" id="KW-0472">Membrane</keyword>
<evidence type="ECO:0000313" key="3">
    <source>
        <dbReference type="Proteomes" id="UP000823615"/>
    </source>
</evidence>
<feature type="transmembrane region" description="Helical" evidence="1">
    <location>
        <begin position="106"/>
        <end position="127"/>
    </location>
</feature>
<dbReference type="Pfam" id="PF06541">
    <property type="entry name" value="ABC_trans_CmpB"/>
    <property type="match status" value="1"/>
</dbReference>
<reference evidence="2" key="1">
    <citation type="submission" date="2020-10" db="EMBL/GenBank/DDBJ databases">
        <authorList>
            <person name="Gilroy R."/>
        </authorList>
    </citation>
    <scope>NUCLEOTIDE SEQUENCE</scope>
    <source>
        <strain evidence="2">7293</strain>
    </source>
</reference>
<dbReference type="Proteomes" id="UP000823615">
    <property type="component" value="Unassembled WGS sequence"/>
</dbReference>
<organism evidence="2 3">
    <name type="scientific">Candidatus Ornithospirochaeta stercoripullorum</name>
    <dbReference type="NCBI Taxonomy" id="2840899"/>
    <lineage>
        <taxon>Bacteria</taxon>
        <taxon>Pseudomonadati</taxon>
        <taxon>Spirochaetota</taxon>
        <taxon>Spirochaetia</taxon>
        <taxon>Spirochaetales</taxon>
        <taxon>Spirochaetaceae</taxon>
        <taxon>Spirochaetaceae incertae sedis</taxon>
        <taxon>Candidatus Ornithospirochaeta</taxon>
    </lineage>
</organism>
<feature type="transmembrane region" description="Helical" evidence="1">
    <location>
        <begin position="133"/>
        <end position="155"/>
    </location>
</feature>
<comment type="caution">
    <text evidence="2">The sequence shown here is derived from an EMBL/GenBank/DDBJ whole genome shotgun (WGS) entry which is preliminary data.</text>
</comment>
<proteinExistence type="predicted"/>
<evidence type="ECO:0008006" key="4">
    <source>
        <dbReference type="Google" id="ProtNLM"/>
    </source>
</evidence>
<dbReference type="EMBL" id="JADIMT010000079">
    <property type="protein sequence ID" value="MBO8436673.1"/>
    <property type="molecule type" value="Genomic_DNA"/>
</dbReference>
<name>A0A9D9H6I3_9SPIO</name>
<keyword evidence="1" id="KW-1133">Transmembrane helix</keyword>
<evidence type="ECO:0000313" key="2">
    <source>
        <dbReference type="EMBL" id="MBO8436673.1"/>
    </source>
</evidence>
<keyword evidence="1" id="KW-0812">Transmembrane</keyword>
<dbReference type="InterPro" id="IPR010540">
    <property type="entry name" value="CmpB_TMEM229"/>
</dbReference>
<protein>
    <recommendedName>
        <fullName evidence="4">ABC transporter permease</fullName>
    </recommendedName>
</protein>
<feature type="transmembrane region" description="Helical" evidence="1">
    <location>
        <begin position="62"/>
        <end position="85"/>
    </location>
</feature>
<gene>
    <name evidence="2" type="ORF">IAA97_06815</name>
</gene>